<dbReference type="InterPro" id="IPR006680">
    <property type="entry name" value="Amidohydro-rel"/>
</dbReference>
<evidence type="ECO:0000256" key="2">
    <source>
        <dbReference type="ARBA" id="ARBA00022452"/>
    </source>
</evidence>
<dbReference type="Gene3D" id="2.40.160.10">
    <property type="entry name" value="Porin"/>
    <property type="match status" value="1"/>
</dbReference>
<organism evidence="6 7">
    <name type="scientific">Glossina morsitans morsitans</name>
    <name type="common">Savannah tsetse fly</name>
    <dbReference type="NCBI Taxonomy" id="37546"/>
    <lineage>
        <taxon>Eukaryota</taxon>
        <taxon>Metazoa</taxon>
        <taxon>Ecdysozoa</taxon>
        <taxon>Arthropoda</taxon>
        <taxon>Hexapoda</taxon>
        <taxon>Insecta</taxon>
        <taxon>Pterygota</taxon>
        <taxon>Neoptera</taxon>
        <taxon>Endopterygota</taxon>
        <taxon>Diptera</taxon>
        <taxon>Brachycera</taxon>
        <taxon>Muscomorpha</taxon>
        <taxon>Hippoboscoidea</taxon>
        <taxon>Glossinidae</taxon>
        <taxon>Glossina</taxon>
    </lineage>
</organism>
<dbReference type="SUPFAM" id="SSF56091">
    <property type="entry name" value="DNA ligase/mRNA capping enzyme, catalytic domain"/>
    <property type="match status" value="1"/>
</dbReference>
<dbReference type="InterPro" id="IPR023614">
    <property type="entry name" value="Porin_dom_sf"/>
</dbReference>
<dbReference type="SUPFAM" id="SSF56935">
    <property type="entry name" value="Porins"/>
    <property type="match status" value="1"/>
</dbReference>
<keyword evidence="3" id="KW-1000">Mitochondrion outer membrane</keyword>
<keyword evidence="2" id="KW-1134">Transmembrane beta strand</keyword>
<protein>
    <recommendedName>
        <fullName evidence="5">Amidohydrolase-related domain-containing protein</fullName>
    </recommendedName>
</protein>
<evidence type="ECO:0000256" key="4">
    <source>
        <dbReference type="SAM" id="MobiDB-lite"/>
    </source>
</evidence>
<dbReference type="AlphaFoldDB" id="A0A1B0F9F1"/>
<reference evidence="6" key="1">
    <citation type="submission" date="2020-05" db="UniProtKB">
        <authorList>
            <consortium name="EnsemblMetazoa"/>
        </authorList>
    </citation>
    <scope>IDENTIFICATION</scope>
    <source>
        <strain evidence="6">Yale</strain>
    </source>
</reference>
<dbReference type="PANTHER" id="PTHR43668">
    <property type="entry name" value="ALLANTOINASE"/>
    <property type="match status" value="1"/>
</dbReference>
<sequence>MKIGLLYGADVQFHVPVIEGKGASQGVYAAKGRSAHVFVNSKYGDVKLSYQFGPEALMRLDATRIATVDGAADSDWFRKVNLEGSAASFPFYVTPRLFTESFSSESEKFSFRMAGKYNKGVMTTLPFRVAYYSPNYMGARFGISYSPRYDSGLFTVKETVSEDKGGKIEHKETIKHVGPDYEHIVSAGASYEYDFDKHNIKVKTSAVGEYGFPKQPSKDKHLYKEFMEYNDLMGVNFGVSADYKINEDQGVKFASSFAYLGKSGQPKGIKKLIGDTCTEIDSKDATVGKRVEGLKAQFGKDSIDTMYWTVGAGYQHENIYTSLTYFGSRMNDKNMLHDGALGVQYDLSPACNSLDAIKRAKDLRLNVTCEVTPHYFTLTEDIVKQHGAIAKINPPLRTEEDRLAMVEGLKTGVIDCITTDHAPHDRSSKDLPLENAAFGIVGLETMLPLSLELYHSGQMGLLDVLAKLTYKPADIIHIPRDRIQKNLAADLILVDLDHEWEIKTDNFASKSKNSPFDGRKVKGHVVRTVVSGKTIYSQKKISDAEYDELKKKLAEIEAQLPEAYATQDSVGGPPDERFSKVEYQEPMLSLENAYDEQGVE</sequence>
<dbReference type="InterPro" id="IPR050138">
    <property type="entry name" value="DHOase/Allantoinase_Hydrolase"/>
</dbReference>
<dbReference type="VEuPathDB" id="VectorBase:GMOY000111"/>
<feature type="domain" description="Amidohydrolase-related" evidence="5">
    <location>
        <begin position="366"/>
        <end position="534"/>
    </location>
</feature>
<feature type="region of interest" description="Disordered" evidence="4">
    <location>
        <begin position="563"/>
        <end position="600"/>
    </location>
</feature>
<dbReference type="Gene3D" id="3.20.20.140">
    <property type="entry name" value="Metal-dependent hydrolases"/>
    <property type="match status" value="1"/>
</dbReference>
<dbReference type="Proteomes" id="UP000092444">
    <property type="component" value="Unassembled WGS sequence"/>
</dbReference>
<name>A0A1B0F9F1_GLOMM</name>
<dbReference type="EnsemblMetazoa" id="GMOY000111-RA">
    <property type="protein sequence ID" value="GMOY000111-PA"/>
    <property type="gene ID" value="GMOY000111"/>
</dbReference>
<evidence type="ECO:0000313" key="6">
    <source>
        <dbReference type="EnsemblMetazoa" id="GMOY000111-PA"/>
    </source>
</evidence>
<dbReference type="STRING" id="37546.A0A1B0F9F1"/>
<dbReference type="InterPro" id="IPR011059">
    <property type="entry name" value="Metal-dep_hydrolase_composite"/>
</dbReference>
<dbReference type="SUPFAM" id="SSF51556">
    <property type="entry name" value="Metallo-dependent hydrolases"/>
    <property type="match status" value="1"/>
</dbReference>
<keyword evidence="2" id="KW-0472">Membrane</keyword>
<evidence type="ECO:0000313" key="7">
    <source>
        <dbReference type="Proteomes" id="UP000092444"/>
    </source>
</evidence>
<dbReference type="GO" id="GO:0006145">
    <property type="term" value="P:purine nucleobase catabolic process"/>
    <property type="evidence" value="ECO:0007669"/>
    <property type="project" value="TreeGrafter"/>
</dbReference>
<dbReference type="Gene3D" id="2.30.40.10">
    <property type="entry name" value="Urease, subunit C, domain 1"/>
    <property type="match status" value="1"/>
</dbReference>
<evidence type="ECO:0000259" key="5">
    <source>
        <dbReference type="Pfam" id="PF01979"/>
    </source>
</evidence>
<keyword evidence="3" id="KW-0496">Mitochondrion</keyword>
<dbReference type="Pfam" id="PF01979">
    <property type="entry name" value="Amidohydro_1"/>
    <property type="match status" value="1"/>
</dbReference>
<keyword evidence="7" id="KW-1185">Reference proteome</keyword>
<proteinExistence type="predicted"/>
<feature type="compositionally biased region" description="Basic and acidic residues" evidence="4">
    <location>
        <begin position="574"/>
        <end position="583"/>
    </location>
</feature>
<accession>A0A1B0F9F1</accession>
<evidence type="ECO:0000256" key="3">
    <source>
        <dbReference type="ARBA" id="ARBA00022787"/>
    </source>
</evidence>
<dbReference type="EMBL" id="CCAG010022485">
    <property type="status" value="NOT_ANNOTATED_CDS"/>
    <property type="molecule type" value="Genomic_DNA"/>
</dbReference>
<keyword evidence="2" id="KW-0812">Transmembrane</keyword>
<dbReference type="Gene3D" id="1.10.287.610">
    <property type="entry name" value="Helix hairpin bin"/>
    <property type="match status" value="1"/>
</dbReference>
<dbReference type="SUPFAM" id="SSF51338">
    <property type="entry name" value="Composite domain of metallo-dependent hydrolases"/>
    <property type="match status" value="1"/>
</dbReference>
<dbReference type="GO" id="GO:0005741">
    <property type="term" value="C:mitochondrial outer membrane"/>
    <property type="evidence" value="ECO:0007669"/>
    <property type="project" value="UniProtKB-SubCell"/>
</dbReference>
<dbReference type="PANTHER" id="PTHR43668:SF2">
    <property type="entry name" value="ALLANTOINASE"/>
    <property type="match status" value="1"/>
</dbReference>
<dbReference type="GO" id="GO:0004038">
    <property type="term" value="F:allantoinase activity"/>
    <property type="evidence" value="ECO:0007669"/>
    <property type="project" value="TreeGrafter"/>
</dbReference>
<evidence type="ECO:0000256" key="1">
    <source>
        <dbReference type="ARBA" id="ARBA00004294"/>
    </source>
</evidence>
<dbReference type="InterPro" id="IPR032466">
    <property type="entry name" value="Metal_Hydrolase"/>
</dbReference>
<comment type="subcellular location">
    <subcellularLocation>
        <location evidence="1">Mitochondrion outer membrane</location>
    </subcellularLocation>
</comment>